<comment type="caution">
    <text evidence="1">The sequence shown here is derived from an EMBL/GenBank/DDBJ whole genome shotgun (WGS) entry which is preliminary data.</text>
</comment>
<organism evidence="1 2">
    <name type="scientific">Luteimonas deserti</name>
    <dbReference type="NCBI Taxonomy" id="2752306"/>
    <lineage>
        <taxon>Bacteria</taxon>
        <taxon>Pseudomonadati</taxon>
        <taxon>Pseudomonadota</taxon>
        <taxon>Gammaproteobacteria</taxon>
        <taxon>Lysobacterales</taxon>
        <taxon>Lysobacteraceae</taxon>
        <taxon>Luteimonas</taxon>
    </lineage>
</organism>
<dbReference type="PROSITE" id="PS00018">
    <property type="entry name" value="EF_HAND_1"/>
    <property type="match status" value="1"/>
</dbReference>
<name>A0A7Z0TXF2_9GAMM</name>
<evidence type="ECO:0000313" key="2">
    <source>
        <dbReference type="Proteomes" id="UP000589896"/>
    </source>
</evidence>
<accession>A0A7Z0TXF2</accession>
<dbReference type="InterPro" id="IPR018247">
    <property type="entry name" value="EF_Hand_1_Ca_BS"/>
</dbReference>
<dbReference type="AlphaFoldDB" id="A0A7Z0TXF2"/>
<dbReference type="RefSeq" id="WP_180543614.1">
    <property type="nucleotide sequence ID" value="NZ_JACCJZ010000008.1"/>
</dbReference>
<reference evidence="1 2" key="1">
    <citation type="submission" date="2020-07" db="EMBL/GenBank/DDBJ databases">
        <title>isolation of Luteimonas sp. SJ-16.</title>
        <authorList>
            <person name="Huang X.-X."/>
            <person name="Xu L."/>
            <person name="Sun J.-Q."/>
        </authorList>
    </citation>
    <scope>NUCLEOTIDE SEQUENCE [LARGE SCALE GENOMIC DNA]</scope>
    <source>
        <strain evidence="1 2">SJ-16</strain>
    </source>
</reference>
<gene>
    <name evidence="1" type="ORF">H0E82_03060</name>
</gene>
<keyword evidence="2" id="KW-1185">Reference proteome</keyword>
<sequence length="534" mass="56481">MTDIQTLATDILKVGDRFLRADNYEARMDRFAAEIEALPSAARGQLFDQILEQDSGALMSWLTVDRLDTLVDEGQITQQERGAIFDAFGEAYLAGDIAMGDALQFTNVFGSGAVSAIGLLPDADALGGLMDTLTAGSSAYSNEFLETFASDVLRERVLADPPGLLPNEQGPYAGILVNALDRAGGSAAVNAVLGTLSSEQQVALRELLSAEGRAFGNPTFDSAGVRDPMAIYVETVSRHGSSAEAVDLVRFVNTHSSGNILENHYFNSDNTPIETRAAALGELFVTHGDAILTDLTVARPTQTEGSTNDRQTVIGDNLMALSNLVRLTGLNPDNPRAGQVMDLIGDFASANIRVGNMTEGSDANNDGVVDSADLEAIDAGNGRIAMIGAVMQDAVSSGYVDLRADVAARDAFMGFVLDTVISAIPVGGSLAADVISDRVKGALDGVSDAVRDQIAESLSSIPKDLLTNAQGQLTDQAKAAIIDALPEDYQYLESIKDTSNTFILDTILGASSRDYQITESVGEYRNYIDGSRGR</sequence>
<protein>
    <submittedName>
        <fullName evidence="1">Uncharacterized protein</fullName>
    </submittedName>
</protein>
<evidence type="ECO:0000313" key="1">
    <source>
        <dbReference type="EMBL" id="NYZ61745.1"/>
    </source>
</evidence>
<dbReference type="EMBL" id="JACCJZ010000008">
    <property type="protein sequence ID" value="NYZ61745.1"/>
    <property type="molecule type" value="Genomic_DNA"/>
</dbReference>
<dbReference type="Proteomes" id="UP000589896">
    <property type="component" value="Unassembled WGS sequence"/>
</dbReference>
<proteinExistence type="predicted"/>